<keyword evidence="1" id="KW-1133">Transmembrane helix</keyword>
<dbReference type="CDD" id="cd01949">
    <property type="entry name" value="GGDEF"/>
    <property type="match status" value="1"/>
</dbReference>
<accession>A0A3B0X9T5</accession>
<evidence type="ECO:0000313" key="3">
    <source>
        <dbReference type="EMBL" id="VAW53566.1"/>
    </source>
</evidence>
<dbReference type="PROSITE" id="PS50887">
    <property type="entry name" value="GGDEF"/>
    <property type="match status" value="1"/>
</dbReference>
<dbReference type="PANTHER" id="PTHR45138">
    <property type="entry name" value="REGULATORY COMPONENTS OF SENSORY TRANSDUCTION SYSTEM"/>
    <property type="match status" value="1"/>
</dbReference>
<keyword evidence="1" id="KW-0812">Transmembrane</keyword>
<dbReference type="GO" id="GO:0052621">
    <property type="term" value="F:diguanylate cyclase activity"/>
    <property type="evidence" value="ECO:0007669"/>
    <property type="project" value="TreeGrafter"/>
</dbReference>
<feature type="transmembrane region" description="Helical" evidence="1">
    <location>
        <begin position="110"/>
        <end position="132"/>
    </location>
</feature>
<feature type="non-terminal residue" evidence="3">
    <location>
        <position position="1"/>
    </location>
</feature>
<dbReference type="Gene3D" id="3.30.70.270">
    <property type="match status" value="1"/>
</dbReference>
<dbReference type="InterPro" id="IPR000160">
    <property type="entry name" value="GGDEF_dom"/>
</dbReference>
<gene>
    <name evidence="3" type="ORF">MNBD_GAMMA07-1368</name>
</gene>
<dbReference type="InterPro" id="IPR029787">
    <property type="entry name" value="Nucleotide_cyclase"/>
</dbReference>
<dbReference type="Pfam" id="PF00990">
    <property type="entry name" value="GGDEF"/>
    <property type="match status" value="1"/>
</dbReference>
<keyword evidence="1" id="KW-0472">Membrane</keyword>
<feature type="domain" description="GGDEF" evidence="2">
    <location>
        <begin position="225"/>
        <end position="361"/>
    </location>
</feature>
<protein>
    <submittedName>
        <fullName evidence="3">Diguanylate cyclase/phosphodiesterase (GGDEF &amp; EAL domains) with PAS/PAC sensor(S)</fullName>
    </submittedName>
</protein>
<organism evidence="3">
    <name type="scientific">hydrothermal vent metagenome</name>
    <dbReference type="NCBI Taxonomy" id="652676"/>
    <lineage>
        <taxon>unclassified sequences</taxon>
        <taxon>metagenomes</taxon>
        <taxon>ecological metagenomes</taxon>
    </lineage>
</organism>
<dbReference type="AlphaFoldDB" id="A0A3B0X9T5"/>
<evidence type="ECO:0000256" key="1">
    <source>
        <dbReference type="SAM" id="Phobius"/>
    </source>
</evidence>
<dbReference type="InterPro" id="IPR050469">
    <property type="entry name" value="Diguanylate_Cyclase"/>
</dbReference>
<proteinExistence type="predicted"/>
<reference evidence="3" key="1">
    <citation type="submission" date="2018-06" db="EMBL/GenBank/DDBJ databases">
        <authorList>
            <person name="Zhirakovskaya E."/>
        </authorList>
    </citation>
    <scope>NUCLEOTIDE SEQUENCE</scope>
</reference>
<dbReference type="NCBIfam" id="TIGR00254">
    <property type="entry name" value="GGDEF"/>
    <property type="match status" value="1"/>
</dbReference>
<sequence length="362" mass="40823">KPLSEPPVHRETEAFAHFDLFQGIESNNQSIGVLFSSFKLSVLQILLDRLTEEGQKLELYSGEDILIVETNYFQDITQLNNKNLSSEIIPVLGTDWYLKAYIEKSKLTTVLTYITYANSILFFLLSVMLYLFSNRLVNTFSSDFKTIQRLLLGLKNHDMNIGEVHSKLRETEGILSDIQHITEDISASQQQLVKYSHHDDLTGLLNRRGFFQESARCIDLAKRSIESSLILLDLDHFKQMNDTLGHATGDQVLKILASCIKSSSRTVDIATRLGGDEFAVILVSCDTEHALHWYENLSEQFAQQQKAKVSLSNNAKYCSLSAGCSSIEFTDEDISVIVARADKALYTAKNSGRGNFKPYEVN</sequence>
<dbReference type="InterPro" id="IPR043128">
    <property type="entry name" value="Rev_trsase/Diguanyl_cyclase"/>
</dbReference>
<dbReference type="SMART" id="SM00267">
    <property type="entry name" value="GGDEF"/>
    <property type="match status" value="1"/>
</dbReference>
<dbReference type="PANTHER" id="PTHR45138:SF9">
    <property type="entry name" value="DIGUANYLATE CYCLASE DGCM-RELATED"/>
    <property type="match status" value="1"/>
</dbReference>
<name>A0A3B0X9T5_9ZZZZ</name>
<dbReference type="FunFam" id="3.30.70.270:FF:000001">
    <property type="entry name" value="Diguanylate cyclase domain protein"/>
    <property type="match status" value="1"/>
</dbReference>
<dbReference type="EMBL" id="UOFF01000029">
    <property type="protein sequence ID" value="VAW53566.1"/>
    <property type="molecule type" value="Genomic_DNA"/>
</dbReference>
<dbReference type="SUPFAM" id="SSF55073">
    <property type="entry name" value="Nucleotide cyclase"/>
    <property type="match status" value="1"/>
</dbReference>
<evidence type="ECO:0000259" key="2">
    <source>
        <dbReference type="PROSITE" id="PS50887"/>
    </source>
</evidence>